<dbReference type="AlphaFoldDB" id="A0ABD3VKY5"/>
<sequence length="294" mass="33168">MSIQEDLQIAKNGDVIELVGFSGYGDEAVDKLSVYGCTTSYVNMDGAQSNRTFMHMHGMKLSSTNLNVTSPVNPDQTVIFTMDYSHVIKKIQEKHAMADVALTQVHVYPNAMEKMRNHLVEENGASLLGSIDMLKHTSNMIRNFHDQRSISQANDMRLHENIEIIQWFKLWEETIAITDDTSTAKSKKLISRQCIEDLYAAILGFEQQCRKAISMSWHITPAQVNSDVVENEFCQQKATYNGPNSHPNALQYRRNLNNIILGQSSLSRNGNAVTKRANATSFAFNNPQPLRKKN</sequence>
<accession>A0ABD3VKY5</accession>
<evidence type="ECO:0000313" key="1">
    <source>
        <dbReference type="EMBL" id="KAL3862251.1"/>
    </source>
</evidence>
<comment type="caution">
    <text evidence="1">The sequence shown here is derived from an EMBL/GenBank/DDBJ whole genome shotgun (WGS) entry which is preliminary data.</text>
</comment>
<proteinExistence type="predicted"/>
<gene>
    <name evidence="1" type="ORF">ACJMK2_008233</name>
</gene>
<dbReference type="EMBL" id="JBJQND010000011">
    <property type="protein sequence ID" value="KAL3862251.1"/>
    <property type="molecule type" value="Genomic_DNA"/>
</dbReference>
<keyword evidence="2" id="KW-1185">Reference proteome</keyword>
<name>A0ABD3VKY5_SINWO</name>
<evidence type="ECO:0000313" key="2">
    <source>
        <dbReference type="Proteomes" id="UP001634394"/>
    </source>
</evidence>
<protein>
    <submittedName>
        <fullName evidence="1">Uncharacterized protein</fullName>
    </submittedName>
</protein>
<reference evidence="1 2" key="1">
    <citation type="submission" date="2024-11" db="EMBL/GenBank/DDBJ databases">
        <title>Chromosome-level genome assembly of the freshwater bivalve Anodonta woodiana.</title>
        <authorList>
            <person name="Chen X."/>
        </authorList>
    </citation>
    <scope>NUCLEOTIDE SEQUENCE [LARGE SCALE GENOMIC DNA]</scope>
    <source>
        <strain evidence="1">MN2024</strain>
        <tissue evidence="1">Gills</tissue>
    </source>
</reference>
<organism evidence="1 2">
    <name type="scientific">Sinanodonta woodiana</name>
    <name type="common">Chinese pond mussel</name>
    <name type="synonym">Anodonta woodiana</name>
    <dbReference type="NCBI Taxonomy" id="1069815"/>
    <lineage>
        <taxon>Eukaryota</taxon>
        <taxon>Metazoa</taxon>
        <taxon>Spiralia</taxon>
        <taxon>Lophotrochozoa</taxon>
        <taxon>Mollusca</taxon>
        <taxon>Bivalvia</taxon>
        <taxon>Autobranchia</taxon>
        <taxon>Heteroconchia</taxon>
        <taxon>Palaeoheterodonta</taxon>
        <taxon>Unionida</taxon>
        <taxon>Unionoidea</taxon>
        <taxon>Unionidae</taxon>
        <taxon>Unioninae</taxon>
        <taxon>Sinanodonta</taxon>
    </lineage>
</organism>
<dbReference type="Proteomes" id="UP001634394">
    <property type="component" value="Unassembled WGS sequence"/>
</dbReference>